<keyword evidence="3" id="KW-1185">Reference proteome</keyword>
<evidence type="ECO:0000313" key="3">
    <source>
        <dbReference type="Proteomes" id="UP001497644"/>
    </source>
</evidence>
<name>A0AAV2PA93_9HYME</name>
<evidence type="ECO:0000313" key="2">
    <source>
        <dbReference type="EMBL" id="CAL1689840.1"/>
    </source>
</evidence>
<dbReference type="EMBL" id="OZ034832">
    <property type="protein sequence ID" value="CAL1689840.1"/>
    <property type="molecule type" value="Genomic_DNA"/>
</dbReference>
<organism evidence="2 3">
    <name type="scientific">Lasius platythorax</name>
    <dbReference type="NCBI Taxonomy" id="488582"/>
    <lineage>
        <taxon>Eukaryota</taxon>
        <taxon>Metazoa</taxon>
        <taxon>Ecdysozoa</taxon>
        <taxon>Arthropoda</taxon>
        <taxon>Hexapoda</taxon>
        <taxon>Insecta</taxon>
        <taxon>Pterygota</taxon>
        <taxon>Neoptera</taxon>
        <taxon>Endopterygota</taxon>
        <taxon>Hymenoptera</taxon>
        <taxon>Apocrita</taxon>
        <taxon>Aculeata</taxon>
        <taxon>Formicoidea</taxon>
        <taxon>Formicidae</taxon>
        <taxon>Formicinae</taxon>
        <taxon>Lasius</taxon>
        <taxon>Lasius</taxon>
    </lineage>
</organism>
<proteinExistence type="predicted"/>
<evidence type="ECO:0000256" key="1">
    <source>
        <dbReference type="SAM" id="MobiDB-lite"/>
    </source>
</evidence>
<feature type="region of interest" description="Disordered" evidence="1">
    <location>
        <begin position="1"/>
        <end position="23"/>
    </location>
</feature>
<gene>
    <name evidence="2" type="ORF">LPLAT_LOCUS14675</name>
</gene>
<sequence length="69" mass="7652">MSSQSQSDAEENENTGSNSMCPIVTEEVESVKQELVKEEQIVEDIFGNVVIVNDLVIANKYNGNKSVKY</sequence>
<dbReference type="AlphaFoldDB" id="A0AAV2PA93"/>
<dbReference type="Proteomes" id="UP001497644">
    <property type="component" value="Chromosome 9"/>
</dbReference>
<protein>
    <submittedName>
        <fullName evidence="2">Uncharacterized protein</fullName>
    </submittedName>
</protein>
<reference evidence="2" key="1">
    <citation type="submission" date="2024-04" db="EMBL/GenBank/DDBJ databases">
        <authorList>
            <consortium name="Molecular Ecology Group"/>
        </authorList>
    </citation>
    <scope>NUCLEOTIDE SEQUENCE</scope>
</reference>
<accession>A0AAV2PA93</accession>